<sequence length="99" mass="10686">MRGPDVVQHWSNAKKSVTLWSAAVQGFTALAEATGIDYTNHRPLILTDTDALAARLKGVSHIDAWTLARNGLPLALATLGQFVARMTRYEADHDTAAAN</sequence>
<name>A0ABS4ZYL6_9MYCO</name>
<protein>
    <submittedName>
        <fullName evidence="1">Uncharacterized protein</fullName>
    </submittedName>
</protein>
<keyword evidence="2" id="KW-1185">Reference proteome</keyword>
<accession>A0ABS4ZYL6</accession>
<evidence type="ECO:0000313" key="1">
    <source>
        <dbReference type="EMBL" id="MBP2454618.1"/>
    </source>
</evidence>
<dbReference type="Proteomes" id="UP000694460">
    <property type="component" value="Unassembled WGS sequence"/>
</dbReference>
<comment type="caution">
    <text evidence="1">The sequence shown here is derived from an EMBL/GenBank/DDBJ whole genome shotgun (WGS) entry which is preliminary data.</text>
</comment>
<gene>
    <name evidence="1" type="ORF">JOF57_004531</name>
</gene>
<evidence type="ECO:0000313" key="2">
    <source>
        <dbReference type="Proteomes" id="UP000694460"/>
    </source>
</evidence>
<organism evidence="1 2">
    <name type="scientific">Mycolicibacterium lutetiense</name>
    <dbReference type="NCBI Taxonomy" id="1641992"/>
    <lineage>
        <taxon>Bacteria</taxon>
        <taxon>Bacillati</taxon>
        <taxon>Actinomycetota</taxon>
        <taxon>Actinomycetes</taxon>
        <taxon>Mycobacteriales</taxon>
        <taxon>Mycobacteriaceae</taxon>
        <taxon>Mycolicibacterium</taxon>
    </lineage>
</organism>
<reference evidence="1 2" key="1">
    <citation type="submission" date="2021-03" db="EMBL/GenBank/DDBJ databases">
        <title>Sequencing the genomes of 1000 actinobacteria strains.</title>
        <authorList>
            <person name="Klenk H.-P."/>
        </authorList>
    </citation>
    <scope>NUCLEOTIDE SEQUENCE [LARGE SCALE GENOMIC DNA]</scope>
    <source>
        <strain evidence="1 2">DSM 46713</strain>
    </source>
</reference>
<dbReference type="RefSeq" id="WP_209920156.1">
    <property type="nucleotide sequence ID" value="NZ_JAGIOP010000002.1"/>
</dbReference>
<dbReference type="EMBL" id="JAGIOP010000002">
    <property type="protein sequence ID" value="MBP2454618.1"/>
    <property type="molecule type" value="Genomic_DNA"/>
</dbReference>
<proteinExistence type="predicted"/>